<dbReference type="FunFam" id="3.40.309.10:FF:000012">
    <property type="entry name" value="Betaine aldehyde dehydrogenase"/>
    <property type="match status" value="1"/>
</dbReference>
<feature type="active site" evidence="4">
    <location>
        <position position="262"/>
    </location>
</feature>
<dbReference type="Proteomes" id="UP000199423">
    <property type="component" value="Unassembled WGS sequence"/>
</dbReference>
<dbReference type="PROSITE" id="PS00687">
    <property type="entry name" value="ALDEHYDE_DEHYDR_GLU"/>
    <property type="match status" value="1"/>
</dbReference>
<dbReference type="RefSeq" id="WP_092867823.1">
    <property type="nucleotide sequence ID" value="NZ_FPCH01000002.1"/>
</dbReference>
<gene>
    <name evidence="7" type="ORF">SAMN04488557_2330</name>
</gene>
<dbReference type="InterPro" id="IPR016163">
    <property type="entry name" value="Ald_DH_C"/>
</dbReference>
<evidence type="ECO:0000256" key="1">
    <source>
        <dbReference type="ARBA" id="ARBA00009986"/>
    </source>
</evidence>
<keyword evidence="8" id="KW-1185">Reference proteome</keyword>
<dbReference type="PROSITE" id="PS00070">
    <property type="entry name" value="ALDEHYDE_DEHYDR_CYS"/>
    <property type="match status" value="1"/>
</dbReference>
<sequence length="494" mass="51842">MSNSASKQTTEFLSAQHKLVIGGAEVGSASGESFETYDPAFGKVLASVQHAKQADVDAAVASAQAAQLVWQKMAPSERAALLMRFADLIERDTAWISEVESLDSGKPKLHIAAVDIPLAVGALRYNAGWCTKLAGETIPVSAPDMHVYTRREPVGVVAAIVPWNFPLCQACFKIAPALAAGCTVILKPAEQTPLSALILGKLALEAGIPPGVLNVLTGEGATTGQALVEHPGVAKISFTGSEEVGKHIARSASKTLKHVSLELGGKNPNIIFADCDVDAAASVAAGAIFFYSGQVCSAGSRLMVDAAVYDRVVDRVVSEAKQLKLGHGLNADTTMGPLISEDQLARVNGFVELSRKGGIEVAIGGARGKGDLASGSFYEPTVLCGADDNASVVKEEIFGPVLTIQKFNSLDDLVPRANNSNFGLAAGIWTRDMAKAHAAATAIQAGTVWINTYNQFDAAVGWGGFKQSGYGKDNGREGLDKYLQTKTVWVNYAQ</sequence>
<keyword evidence="3" id="KW-0558">Oxidation</keyword>
<name>A0A1I7NIP2_9HYPH</name>
<dbReference type="InterPro" id="IPR015590">
    <property type="entry name" value="Aldehyde_DH_dom"/>
</dbReference>
<dbReference type="PANTHER" id="PTHR11699">
    <property type="entry name" value="ALDEHYDE DEHYDROGENASE-RELATED"/>
    <property type="match status" value="1"/>
</dbReference>
<dbReference type="InterPro" id="IPR016161">
    <property type="entry name" value="Ald_DH/histidinol_DH"/>
</dbReference>
<dbReference type="InterPro" id="IPR016162">
    <property type="entry name" value="Ald_DH_N"/>
</dbReference>
<dbReference type="AlphaFoldDB" id="A0A1I7NIP2"/>
<accession>A0A1I7NIP2</accession>
<dbReference type="InterPro" id="IPR029510">
    <property type="entry name" value="Ald_DH_CS_GLU"/>
</dbReference>
<evidence type="ECO:0000256" key="3">
    <source>
        <dbReference type="ARBA" id="ARBA00023097"/>
    </source>
</evidence>
<dbReference type="STRING" id="51670.SAMN04488557_2330"/>
<dbReference type="FunFam" id="3.40.605.10:FF:000007">
    <property type="entry name" value="NAD/NADP-dependent betaine aldehyde dehydrogenase"/>
    <property type="match status" value="1"/>
</dbReference>
<dbReference type="Gene3D" id="3.40.309.10">
    <property type="entry name" value="Aldehyde Dehydrogenase, Chain A, domain 2"/>
    <property type="match status" value="1"/>
</dbReference>
<feature type="domain" description="Aldehyde dehydrogenase" evidence="6">
    <location>
        <begin position="29"/>
        <end position="488"/>
    </location>
</feature>
<protein>
    <submittedName>
        <fullName evidence="7">Aldehyde dehydrogenase family protein</fullName>
    </submittedName>
</protein>
<dbReference type="OrthoDB" id="9812625at2"/>
<evidence type="ECO:0000256" key="2">
    <source>
        <dbReference type="ARBA" id="ARBA00023002"/>
    </source>
</evidence>
<proteinExistence type="inferred from homology"/>
<keyword evidence="2 5" id="KW-0560">Oxidoreductase</keyword>
<evidence type="ECO:0000256" key="4">
    <source>
        <dbReference type="PROSITE-ProRule" id="PRU10007"/>
    </source>
</evidence>
<evidence type="ECO:0000313" key="7">
    <source>
        <dbReference type="EMBL" id="SFV34456.1"/>
    </source>
</evidence>
<comment type="similarity">
    <text evidence="1 5">Belongs to the aldehyde dehydrogenase family.</text>
</comment>
<reference evidence="8" key="1">
    <citation type="submission" date="2016-10" db="EMBL/GenBank/DDBJ databases">
        <authorList>
            <person name="Varghese N."/>
            <person name="Submissions S."/>
        </authorList>
    </citation>
    <scope>NUCLEOTIDE SEQUENCE [LARGE SCALE GENOMIC DNA]</scope>
    <source>
        <strain evidence="8">DSM 1565</strain>
    </source>
</reference>
<evidence type="ECO:0000256" key="5">
    <source>
        <dbReference type="RuleBase" id="RU003345"/>
    </source>
</evidence>
<dbReference type="Gene3D" id="3.40.605.10">
    <property type="entry name" value="Aldehyde Dehydrogenase, Chain A, domain 1"/>
    <property type="match status" value="1"/>
</dbReference>
<dbReference type="InterPro" id="IPR016160">
    <property type="entry name" value="Ald_DH_CS_CYS"/>
</dbReference>
<dbReference type="SUPFAM" id="SSF53720">
    <property type="entry name" value="ALDH-like"/>
    <property type="match status" value="1"/>
</dbReference>
<organism evidence="7 8">
    <name type="scientific">Hyphomicrobium facile</name>
    <dbReference type="NCBI Taxonomy" id="51670"/>
    <lineage>
        <taxon>Bacteria</taxon>
        <taxon>Pseudomonadati</taxon>
        <taxon>Pseudomonadota</taxon>
        <taxon>Alphaproteobacteria</taxon>
        <taxon>Hyphomicrobiales</taxon>
        <taxon>Hyphomicrobiaceae</taxon>
        <taxon>Hyphomicrobium</taxon>
    </lineage>
</organism>
<dbReference type="EMBL" id="FPCH01000002">
    <property type="protein sequence ID" value="SFV34456.1"/>
    <property type="molecule type" value="Genomic_DNA"/>
</dbReference>
<evidence type="ECO:0000313" key="8">
    <source>
        <dbReference type="Proteomes" id="UP000199423"/>
    </source>
</evidence>
<dbReference type="Pfam" id="PF00171">
    <property type="entry name" value="Aldedh"/>
    <property type="match status" value="1"/>
</dbReference>
<dbReference type="GO" id="GO:0016620">
    <property type="term" value="F:oxidoreductase activity, acting on the aldehyde or oxo group of donors, NAD or NADP as acceptor"/>
    <property type="evidence" value="ECO:0007669"/>
    <property type="project" value="InterPro"/>
</dbReference>
<evidence type="ECO:0000259" key="6">
    <source>
        <dbReference type="Pfam" id="PF00171"/>
    </source>
</evidence>